<keyword evidence="1" id="KW-0472">Membrane</keyword>
<organism evidence="2 3">
    <name type="scientific">Chrysochromulina tobinii</name>
    <dbReference type="NCBI Taxonomy" id="1460289"/>
    <lineage>
        <taxon>Eukaryota</taxon>
        <taxon>Haptista</taxon>
        <taxon>Haptophyta</taxon>
        <taxon>Prymnesiophyceae</taxon>
        <taxon>Prymnesiales</taxon>
        <taxon>Chrysochromulinaceae</taxon>
        <taxon>Chrysochromulina</taxon>
    </lineage>
</organism>
<evidence type="ECO:0008006" key="4">
    <source>
        <dbReference type="Google" id="ProtNLM"/>
    </source>
</evidence>
<dbReference type="EMBL" id="JWZX01003179">
    <property type="protein sequence ID" value="KOO23564.1"/>
    <property type="molecule type" value="Genomic_DNA"/>
</dbReference>
<protein>
    <recommendedName>
        <fullName evidence="4">Transmembrane protein</fullName>
    </recommendedName>
</protein>
<comment type="caution">
    <text evidence="2">The sequence shown here is derived from an EMBL/GenBank/DDBJ whole genome shotgun (WGS) entry which is preliminary data.</text>
</comment>
<evidence type="ECO:0000256" key="1">
    <source>
        <dbReference type="SAM" id="Phobius"/>
    </source>
</evidence>
<feature type="transmembrane region" description="Helical" evidence="1">
    <location>
        <begin position="81"/>
        <end position="102"/>
    </location>
</feature>
<dbReference type="Proteomes" id="UP000037460">
    <property type="component" value="Unassembled WGS sequence"/>
</dbReference>
<evidence type="ECO:0000313" key="2">
    <source>
        <dbReference type="EMBL" id="KOO23564.1"/>
    </source>
</evidence>
<name>A0A0M0JAE6_9EUKA</name>
<keyword evidence="3" id="KW-1185">Reference proteome</keyword>
<reference evidence="3" key="1">
    <citation type="journal article" date="2015" name="PLoS Genet.">
        <title>Genome Sequence and Transcriptome Analyses of Chrysochromulina tobin: Metabolic Tools for Enhanced Algal Fitness in the Prominent Order Prymnesiales (Haptophyceae).</title>
        <authorList>
            <person name="Hovde B.T."/>
            <person name="Deodato C.R."/>
            <person name="Hunsperger H.M."/>
            <person name="Ryken S.A."/>
            <person name="Yost W."/>
            <person name="Jha R.K."/>
            <person name="Patterson J."/>
            <person name="Monnat R.J. Jr."/>
            <person name="Barlow S.B."/>
            <person name="Starkenburg S.R."/>
            <person name="Cattolico R.A."/>
        </authorList>
    </citation>
    <scope>NUCLEOTIDE SEQUENCE</scope>
    <source>
        <strain evidence="3">CCMP291</strain>
    </source>
</reference>
<feature type="transmembrane region" description="Helical" evidence="1">
    <location>
        <begin position="122"/>
        <end position="149"/>
    </location>
</feature>
<gene>
    <name evidence="2" type="ORF">Ctob_005731</name>
</gene>
<sequence>MSEGRYDELDIDDLMRLLHVQVLHYEREKLACRLRVCFAVQLVASGWFLVAAPHPIVASCGVLYAGTALIGFCAAKFHHVWAFLVLQSALSVVVLASTAHLLLRLSGMHLNIDVSRQPSTHQLLECFIILSGILMLLQAIILRLCFLLLCSRVEQLGSSEAEADSLCRPDGVEELSHIDLARTPPDTTRDGQ</sequence>
<evidence type="ECO:0000313" key="3">
    <source>
        <dbReference type="Proteomes" id="UP000037460"/>
    </source>
</evidence>
<proteinExistence type="predicted"/>
<keyword evidence="1" id="KW-0812">Transmembrane</keyword>
<accession>A0A0M0JAE6</accession>
<dbReference type="AlphaFoldDB" id="A0A0M0JAE6"/>
<feature type="non-terminal residue" evidence="2">
    <location>
        <position position="192"/>
    </location>
</feature>
<keyword evidence="1" id="KW-1133">Transmembrane helix</keyword>